<evidence type="ECO:0000256" key="3">
    <source>
        <dbReference type="ARBA" id="ARBA00023242"/>
    </source>
</evidence>
<dbReference type="Pfam" id="PF08612">
    <property type="entry name" value="Med20"/>
    <property type="match status" value="1"/>
</dbReference>
<dbReference type="EMBL" id="LFVZ01000007">
    <property type="protein sequence ID" value="KTW28419.1"/>
    <property type="molecule type" value="Genomic_DNA"/>
</dbReference>
<keyword evidence="4" id="KW-0804">Transcription</keyword>
<reference evidence="6" key="1">
    <citation type="journal article" date="2016" name="Nat. Commun.">
        <title>Genome analysis of three Pneumocystis species reveals adaptation mechanisms to life exclusively in mammalian hosts.</title>
        <authorList>
            <person name="Ma L."/>
            <person name="Chen Z."/>
            <person name="Huang D.W."/>
            <person name="Kutty G."/>
            <person name="Ishihara M."/>
            <person name="Wang H."/>
            <person name="Abouelleil A."/>
            <person name="Bishop L."/>
            <person name="Davey E."/>
            <person name="Deng R."/>
            <person name="Deng X."/>
            <person name="Fan L."/>
            <person name="Fantoni G."/>
            <person name="Fitzgerald M."/>
            <person name="Gogineni E."/>
            <person name="Goldberg J.M."/>
            <person name="Handley G."/>
            <person name="Hu X."/>
            <person name="Huber C."/>
            <person name="Jiao X."/>
            <person name="Jones K."/>
            <person name="Levin J.Z."/>
            <person name="Liu Y."/>
            <person name="Macdonald P."/>
            <person name="Melnikov A."/>
            <person name="Raley C."/>
            <person name="Sassi M."/>
            <person name="Sherman B.T."/>
            <person name="Song X."/>
            <person name="Sykes S."/>
            <person name="Tran B."/>
            <person name="Walsh L."/>
            <person name="Xia Y."/>
            <person name="Yang J."/>
            <person name="Young S."/>
            <person name="Zeng Q."/>
            <person name="Zheng X."/>
            <person name="Stephens R."/>
            <person name="Nusbaum C."/>
            <person name="Birren B.W."/>
            <person name="Azadi P."/>
            <person name="Lempicki R.A."/>
            <person name="Cuomo C.A."/>
            <person name="Kovacs J.A."/>
        </authorList>
    </citation>
    <scope>NUCLEOTIDE SEQUENCE [LARGE SCALE GENOMIC DNA]</scope>
    <source>
        <strain evidence="6">B80</strain>
    </source>
</reference>
<evidence type="ECO:0000313" key="6">
    <source>
        <dbReference type="Proteomes" id="UP000054454"/>
    </source>
</evidence>
<evidence type="ECO:0000256" key="4">
    <source>
        <dbReference type="RuleBase" id="RU364152"/>
    </source>
</evidence>
<comment type="caution">
    <text evidence="5">The sequence shown here is derived from an EMBL/GenBank/DDBJ whole genome shotgun (WGS) entry which is preliminary data.</text>
</comment>
<dbReference type="VEuPathDB" id="FungiDB:T552_04123"/>
<comment type="function">
    <text evidence="4">Component of the Mediator complex, a coactivator involved in the regulated transcription of nearly all RNA polymerase II-dependent genes. Mediator functions as a bridge to convey information from gene-specific regulatory proteins to the basal RNA polymerase II transcription machinery. Mediator is recruited to promoters by direct interactions with regulatory proteins and serves as a scaffold for the assembly of a functional preinitiation complex with RNA polymerase II and the general transcription factors.</text>
</comment>
<dbReference type="Proteomes" id="UP000054454">
    <property type="component" value="Unassembled WGS sequence"/>
</dbReference>
<proteinExistence type="inferred from homology"/>
<sequence length="179" mass="20503">MPVSGVFLCQDDTGMMLIESIQQRLQLFLAQVIGGWSMTYKLYTRYSKHLHMVSMSYHPGILFCKINKTTIEVNGDFEQMIVKAKLWNMRQTIHLDGDMYEINDFIVRIASTNKGVIINIEYMACDTIARGYITIQSFLIECLIPTFKNACVRSSYNEVALGDEKSNLTSGFQFIDILK</sequence>
<dbReference type="GO" id="GO:0006357">
    <property type="term" value="P:regulation of transcription by RNA polymerase II"/>
    <property type="evidence" value="ECO:0007669"/>
    <property type="project" value="InterPro"/>
</dbReference>
<comment type="similarity">
    <text evidence="2 4">Belongs to the Mediator complex subunit 20 family.</text>
</comment>
<name>A0A0W4ZJ65_PNEC8</name>
<organism evidence="5 6">
    <name type="scientific">Pneumocystis carinii (strain B80)</name>
    <name type="common">Rat pneumocystis pneumonia agent</name>
    <name type="synonym">Pneumocystis carinii f. sp. carinii</name>
    <dbReference type="NCBI Taxonomy" id="1408658"/>
    <lineage>
        <taxon>Eukaryota</taxon>
        <taxon>Fungi</taxon>
        <taxon>Dikarya</taxon>
        <taxon>Ascomycota</taxon>
        <taxon>Taphrinomycotina</taxon>
        <taxon>Pneumocystomycetes</taxon>
        <taxon>Pneumocystaceae</taxon>
        <taxon>Pneumocystis</taxon>
    </lineage>
</organism>
<evidence type="ECO:0000256" key="2">
    <source>
        <dbReference type="ARBA" id="ARBA00010743"/>
    </source>
</evidence>
<comment type="subunit">
    <text evidence="4">Component of the Mediator complex.</text>
</comment>
<evidence type="ECO:0000313" key="5">
    <source>
        <dbReference type="EMBL" id="KTW28419.1"/>
    </source>
</evidence>
<keyword evidence="3 4" id="KW-0539">Nucleus</keyword>
<evidence type="ECO:0000256" key="1">
    <source>
        <dbReference type="ARBA" id="ARBA00004123"/>
    </source>
</evidence>
<protein>
    <recommendedName>
        <fullName evidence="4">Mediator of RNA polymerase II transcription subunit 20</fullName>
    </recommendedName>
    <alternativeName>
        <fullName evidence="4">Mediator complex subunit 20</fullName>
    </alternativeName>
</protein>
<dbReference type="RefSeq" id="XP_018225962.1">
    <property type="nucleotide sequence ID" value="XM_018372174.1"/>
</dbReference>
<keyword evidence="4" id="KW-0010">Activator</keyword>
<keyword evidence="6" id="KW-1185">Reference proteome</keyword>
<dbReference type="GO" id="GO:0016592">
    <property type="term" value="C:mediator complex"/>
    <property type="evidence" value="ECO:0007669"/>
    <property type="project" value="InterPro"/>
</dbReference>
<dbReference type="OrthoDB" id="1854899at2759"/>
<dbReference type="GeneID" id="28938377"/>
<dbReference type="AlphaFoldDB" id="A0A0W4ZJ65"/>
<dbReference type="GO" id="GO:0003712">
    <property type="term" value="F:transcription coregulator activity"/>
    <property type="evidence" value="ECO:0007669"/>
    <property type="project" value="InterPro"/>
</dbReference>
<accession>A0A0W4ZJ65</accession>
<keyword evidence="4" id="KW-0805">Transcription regulation</keyword>
<dbReference type="InterPro" id="IPR013921">
    <property type="entry name" value="Mediator_Med20"/>
</dbReference>
<comment type="subcellular location">
    <subcellularLocation>
        <location evidence="1 4">Nucleus</location>
    </subcellularLocation>
</comment>
<gene>
    <name evidence="4" type="primary">MED20</name>
    <name evidence="5" type="ORF">T552_04123</name>
</gene>